<accession>A0ABU7S4B8</accession>
<dbReference type="EMBL" id="JAZGQK010000038">
    <property type="protein sequence ID" value="MEE6263557.1"/>
    <property type="molecule type" value="Genomic_DNA"/>
</dbReference>
<name>A0ABU7S4B8_9ACTN</name>
<evidence type="ECO:0000313" key="2">
    <source>
        <dbReference type="Proteomes" id="UP001332243"/>
    </source>
</evidence>
<proteinExistence type="predicted"/>
<reference evidence="1 2" key="1">
    <citation type="submission" date="2024-01" db="EMBL/GenBank/DDBJ databases">
        <title>Genome insights into Plantactinospora sonchi sp. nov.</title>
        <authorList>
            <person name="Wang L."/>
        </authorList>
    </citation>
    <scope>NUCLEOTIDE SEQUENCE [LARGE SCALE GENOMIC DNA]</scope>
    <source>
        <strain evidence="1 2">NEAU-QY2</strain>
    </source>
</reference>
<gene>
    <name evidence="1" type="ORF">V1633_34290</name>
</gene>
<protein>
    <recommendedName>
        <fullName evidence="3">DUF559 domain-containing protein</fullName>
    </recommendedName>
</protein>
<dbReference type="RefSeq" id="WP_331218450.1">
    <property type="nucleotide sequence ID" value="NZ_JAZGQK010000038.1"/>
</dbReference>
<organism evidence="1 2">
    <name type="scientific">Plantactinospora sonchi</name>
    <dbReference type="NCBI Taxonomy" id="1544735"/>
    <lineage>
        <taxon>Bacteria</taxon>
        <taxon>Bacillati</taxon>
        <taxon>Actinomycetota</taxon>
        <taxon>Actinomycetes</taxon>
        <taxon>Micromonosporales</taxon>
        <taxon>Micromonosporaceae</taxon>
        <taxon>Plantactinospora</taxon>
    </lineage>
</organism>
<evidence type="ECO:0008006" key="3">
    <source>
        <dbReference type="Google" id="ProtNLM"/>
    </source>
</evidence>
<keyword evidence="2" id="KW-1185">Reference proteome</keyword>
<sequence>MVRARRSRTALVRRALQEIIQGVRSSPEAELRECLGRSRLLPEILWNPRLLGPDGSILPTPDGYLPDAALAVEVDSQEFHFAAADWHRTLDRHNELSRYDVLILHFTPAQIRRDPARVRQIVEDAYRSRRGFGARSGVLTGAPSYRACF</sequence>
<evidence type="ECO:0000313" key="1">
    <source>
        <dbReference type="EMBL" id="MEE6263557.1"/>
    </source>
</evidence>
<dbReference type="Proteomes" id="UP001332243">
    <property type="component" value="Unassembled WGS sequence"/>
</dbReference>
<comment type="caution">
    <text evidence="1">The sequence shown here is derived from an EMBL/GenBank/DDBJ whole genome shotgun (WGS) entry which is preliminary data.</text>
</comment>